<dbReference type="EMBL" id="CAJVPU010005020">
    <property type="protein sequence ID" value="CAG8541650.1"/>
    <property type="molecule type" value="Genomic_DNA"/>
</dbReference>
<organism evidence="1 2">
    <name type="scientific">Dentiscutata heterogama</name>
    <dbReference type="NCBI Taxonomy" id="1316150"/>
    <lineage>
        <taxon>Eukaryota</taxon>
        <taxon>Fungi</taxon>
        <taxon>Fungi incertae sedis</taxon>
        <taxon>Mucoromycota</taxon>
        <taxon>Glomeromycotina</taxon>
        <taxon>Glomeromycetes</taxon>
        <taxon>Diversisporales</taxon>
        <taxon>Gigasporaceae</taxon>
        <taxon>Dentiscutata</taxon>
    </lineage>
</organism>
<reference evidence="1" key="1">
    <citation type="submission" date="2021-06" db="EMBL/GenBank/DDBJ databases">
        <authorList>
            <person name="Kallberg Y."/>
            <person name="Tangrot J."/>
            <person name="Rosling A."/>
        </authorList>
    </citation>
    <scope>NUCLEOTIDE SEQUENCE</scope>
    <source>
        <strain evidence="1">IL203A</strain>
    </source>
</reference>
<dbReference type="Proteomes" id="UP000789702">
    <property type="component" value="Unassembled WGS sequence"/>
</dbReference>
<evidence type="ECO:0000313" key="2">
    <source>
        <dbReference type="Proteomes" id="UP000789702"/>
    </source>
</evidence>
<gene>
    <name evidence="1" type="ORF">DHETER_LOCUS4830</name>
</gene>
<sequence>MDDFLNIFCLTTFLFVCYLINDLSKIESAQEVFNEYLTEEEFIYEIYYDEESVVNKTKATVNETSIAVNEPNDNNNFQNHQSEVENKLLSNFSSKETNDDKWKILEFKFANMTCEEKFDKRGLILRLDIKRLIEILEKIEPNLVNSWLQNFIDSIDINENDSFYNTKLRIKQLEYIIYNELIPNLIIKCIMGAIVCT</sequence>
<accession>A0ACA9LUQ9</accession>
<name>A0ACA9LUQ9_9GLOM</name>
<protein>
    <submittedName>
        <fullName evidence="1">13030_t:CDS:1</fullName>
    </submittedName>
</protein>
<keyword evidence="2" id="KW-1185">Reference proteome</keyword>
<proteinExistence type="predicted"/>
<evidence type="ECO:0000313" key="1">
    <source>
        <dbReference type="EMBL" id="CAG8541650.1"/>
    </source>
</evidence>
<comment type="caution">
    <text evidence="1">The sequence shown here is derived from an EMBL/GenBank/DDBJ whole genome shotgun (WGS) entry which is preliminary data.</text>
</comment>